<dbReference type="Proteomes" id="UP000035352">
    <property type="component" value="Chromosome"/>
</dbReference>
<dbReference type="KEGG" id="pbh:AAW51_5499"/>
<reference evidence="3 4" key="1">
    <citation type="submission" date="2015-05" db="EMBL/GenBank/DDBJ databases">
        <authorList>
            <person name="Tang B."/>
            <person name="Yu Y."/>
        </authorList>
    </citation>
    <scope>NUCLEOTIDE SEQUENCE [LARGE SCALE GENOMIC DNA]</scope>
    <source>
        <strain evidence="3 4">DSM 7029</strain>
    </source>
</reference>
<accession>A0A0G3C081</accession>
<dbReference type="RefSeq" id="WP_047197150.1">
    <property type="nucleotide sequence ID" value="NZ_CP011371.1"/>
</dbReference>
<organism evidence="3 4">
    <name type="scientific">Caldimonas brevitalea</name>
    <dbReference type="NCBI Taxonomy" id="413882"/>
    <lineage>
        <taxon>Bacteria</taxon>
        <taxon>Pseudomonadati</taxon>
        <taxon>Pseudomonadota</taxon>
        <taxon>Betaproteobacteria</taxon>
        <taxon>Burkholderiales</taxon>
        <taxon>Sphaerotilaceae</taxon>
        <taxon>Caldimonas</taxon>
    </lineage>
</organism>
<proteinExistence type="predicted"/>
<keyword evidence="4" id="KW-1185">Reference proteome</keyword>
<evidence type="ECO:0000256" key="1">
    <source>
        <dbReference type="ARBA" id="ARBA00022729"/>
    </source>
</evidence>
<gene>
    <name evidence="3" type="ORF">AAW51_5499</name>
</gene>
<dbReference type="NCBIfam" id="NF033674">
    <property type="entry name" value="stress_OB_fold"/>
    <property type="match status" value="1"/>
</dbReference>
<dbReference type="EMBL" id="CP011371">
    <property type="protein sequence ID" value="AKJ32190.1"/>
    <property type="molecule type" value="Genomic_DNA"/>
</dbReference>
<dbReference type="Gene3D" id="2.40.50.200">
    <property type="entry name" value="Bacterial OB-fold"/>
    <property type="match status" value="1"/>
</dbReference>
<feature type="chain" id="PRO_5002551979" evidence="2">
    <location>
        <begin position="23"/>
        <end position="123"/>
    </location>
</feature>
<evidence type="ECO:0000313" key="4">
    <source>
        <dbReference type="Proteomes" id="UP000035352"/>
    </source>
</evidence>
<dbReference type="AlphaFoldDB" id="A0A0G3C081"/>
<evidence type="ECO:0000256" key="2">
    <source>
        <dbReference type="SAM" id="SignalP"/>
    </source>
</evidence>
<dbReference type="STRING" id="413882.AAW51_5499"/>
<sequence length="123" mass="12930">MPSSIQLLLPVLVMLGGPRVGAQAPAPAPQAQQPQQQAVSDILRAPIEGREVRLRGRLMRGVGEGKYLFSDGSGTIRLDASQIQLPHDTKLSGQTTVEVIGEVGSGVFDAPSVQVHSVTLISP</sequence>
<dbReference type="InterPro" id="IPR036700">
    <property type="entry name" value="BOBF_sf"/>
</dbReference>
<dbReference type="SUPFAM" id="SSF101756">
    <property type="entry name" value="Hypothetical protein YgiW"/>
    <property type="match status" value="1"/>
</dbReference>
<feature type="signal peptide" evidence="2">
    <location>
        <begin position="1"/>
        <end position="22"/>
    </location>
</feature>
<evidence type="ECO:0000313" key="3">
    <source>
        <dbReference type="EMBL" id="AKJ32190.1"/>
    </source>
</evidence>
<dbReference type="InterPro" id="IPR005220">
    <property type="entry name" value="CarO-like"/>
</dbReference>
<dbReference type="Pfam" id="PF04076">
    <property type="entry name" value="BOF"/>
    <property type="match status" value="1"/>
</dbReference>
<name>A0A0G3C081_9BURK</name>
<protein>
    <submittedName>
        <fullName evidence="3">Uncharacterized protein</fullName>
    </submittedName>
</protein>
<keyword evidence="1 2" id="KW-0732">Signal</keyword>